<protein>
    <submittedName>
        <fullName evidence="1">Uncharacterized protein</fullName>
    </submittedName>
</protein>
<dbReference type="EMBL" id="HACG01047943">
    <property type="protein sequence ID" value="CEK94808.1"/>
    <property type="molecule type" value="Transcribed_RNA"/>
</dbReference>
<organism evidence="1">
    <name type="scientific">Arion vulgaris</name>
    <dbReference type="NCBI Taxonomy" id="1028688"/>
    <lineage>
        <taxon>Eukaryota</taxon>
        <taxon>Metazoa</taxon>
        <taxon>Spiralia</taxon>
        <taxon>Lophotrochozoa</taxon>
        <taxon>Mollusca</taxon>
        <taxon>Gastropoda</taxon>
        <taxon>Heterobranchia</taxon>
        <taxon>Euthyneura</taxon>
        <taxon>Panpulmonata</taxon>
        <taxon>Eupulmonata</taxon>
        <taxon>Stylommatophora</taxon>
        <taxon>Helicina</taxon>
        <taxon>Arionoidea</taxon>
        <taxon>Arionidae</taxon>
        <taxon>Arion</taxon>
    </lineage>
</organism>
<evidence type="ECO:0000313" key="1">
    <source>
        <dbReference type="EMBL" id="CEK94808.1"/>
    </source>
</evidence>
<gene>
    <name evidence="1" type="primary">ORF203974</name>
</gene>
<feature type="non-terminal residue" evidence="1">
    <location>
        <position position="1"/>
    </location>
</feature>
<name>A0A0B7BPC0_9EUPU</name>
<accession>A0A0B7BPC0</accession>
<reference evidence="1" key="1">
    <citation type="submission" date="2014-12" db="EMBL/GenBank/DDBJ databases">
        <title>Insight into the proteome of Arion vulgaris.</title>
        <authorList>
            <person name="Aradska J."/>
            <person name="Bulat T."/>
            <person name="Smidak R."/>
            <person name="Sarate P."/>
            <person name="Gangsoo J."/>
            <person name="Sialana F."/>
            <person name="Bilban M."/>
            <person name="Lubec G."/>
        </authorList>
    </citation>
    <scope>NUCLEOTIDE SEQUENCE</scope>
    <source>
        <tissue evidence="1">Skin</tissue>
    </source>
</reference>
<sequence>LKNAVEVGGKKKFEKKKNLTRQFKTVYSPNFKSPGWNGTWSNIHLCRDASGKRYSHTHFLCDTSCCHQVLFCCGTRNRFYIFLECESCGMQSDCQ</sequence>
<proteinExistence type="predicted"/>
<dbReference type="AlphaFoldDB" id="A0A0B7BPC0"/>